<name>A0ACC2LKA0_PERAE</name>
<dbReference type="Proteomes" id="UP001234297">
    <property type="component" value="Chromosome 8"/>
</dbReference>
<accession>A0ACC2LKA0</accession>
<organism evidence="1 2">
    <name type="scientific">Persea americana</name>
    <name type="common">Avocado</name>
    <dbReference type="NCBI Taxonomy" id="3435"/>
    <lineage>
        <taxon>Eukaryota</taxon>
        <taxon>Viridiplantae</taxon>
        <taxon>Streptophyta</taxon>
        <taxon>Embryophyta</taxon>
        <taxon>Tracheophyta</taxon>
        <taxon>Spermatophyta</taxon>
        <taxon>Magnoliopsida</taxon>
        <taxon>Magnoliidae</taxon>
        <taxon>Laurales</taxon>
        <taxon>Lauraceae</taxon>
        <taxon>Persea</taxon>
    </lineage>
</organism>
<evidence type="ECO:0000313" key="1">
    <source>
        <dbReference type="EMBL" id="KAJ8633849.1"/>
    </source>
</evidence>
<protein>
    <submittedName>
        <fullName evidence="1">Uncharacterized protein</fullName>
    </submittedName>
</protein>
<evidence type="ECO:0000313" key="2">
    <source>
        <dbReference type="Proteomes" id="UP001234297"/>
    </source>
</evidence>
<proteinExistence type="predicted"/>
<gene>
    <name evidence="1" type="ORF">MRB53_027185</name>
</gene>
<sequence length="277" mass="30920">MAALAASSLFSVSPKFLFFSQKPLRSPSLKLQNPLLQSPFSPKLHLSTKILPFQLFSAVSVQENPLESTQQEIPDEKTGRIYVVNLPWDFTATDIKNLFSQCGTVEDTVVMKQKNGKSRGFAFVTMETWEEARAAINKFNSFELQGRTIRVEFAKSMKKPPPPPPPESATVEETQHKLYVSNLAWKVRSSHLREFFAANYNPVSTRVVFDSPSGRSAGYGFISFSTKEEVDAAISTLDGKELMGRPIRLKISQRQLNESSSEPEQGDKSQGLSGEYS</sequence>
<reference evidence="1 2" key="1">
    <citation type="journal article" date="2022" name="Hortic Res">
        <title>A haplotype resolved chromosomal level avocado genome allows analysis of novel avocado genes.</title>
        <authorList>
            <person name="Nath O."/>
            <person name="Fletcher S.J."/>
            <person name="Hayward A."/>
            <person name="Shaw L.M."/>
            <person name="Masouleh A.K."/>
            <person name="Furtado A."/>
            <person name="Henry R.J."/>
            <person name="Mitter N."/>
        </authorList>
    </citation>
    <scope>NUCLEOTIDE SEQUENCE [LARGE SCALE GENOMIC DNA]</scope>
    <source>
        <strain evidence="2">cv. Hass</strain>
    </source>
</reference>
<comment type="caution">
    <text evidence="1">The sequence shown here is derived from an EMBL/GenBank/DDBJ whole genome shotgun (WGS) entry which is preliminary data.</text>
</comment>
<keyword evidence="2" id="KW-1185">Reference proteome</keyword>
<dbReference type="EMBL" id="CM056816">
    <property type="protein sequence ID" value="KAJ8633849.1"/>
    <property type="molecule type" value="Genomic_DNA"/>
</dbReference>